<reference evidence="2 3" key="1">
    <citation type="submission" date="2020-08" db="EMBL/GenBank/DDBJ databases">
        <title>Genomic Encyclopedia of Type Strains, Phase IV (KMG-IV): sequencing the most valuable type-strain genomes for metagenomic binning, comparative biology and taxonomic classification.</title>
        <authorList>
            <person name="Goeker M."/>
        </authorList>
    </citation>
    <scope>NUCLEOTIDE SEQUENCE [LARGE SCALE GENOMIC DNA]</scope>
    <source>
        <strain evidence="2 3">DSM 14562</strain>
    </source>
</reference>
<organism evidence="2 3">
    <name type="scientific">Sphingomonas yabuuchiae</name>
    <dbReference type="NCBI Taxonomy" id="172044"/>
    <lineage>
        <taxon>Bacteria</taxon>
        <taxon>Pseudomonadati</taxon>
        <taxon>Pseudomonadota</taxon>
        <taxon>Alphaproteobacteria</taxon>
        <taxon>Sphingomonadales</taxon>
        <taxon>Sphingomonadaceae</taxon>
        <taxon>Sphingomonas</taxon>
    </lineage>
</organism>
<accession>A0ABR6KF83</accession>
<evidence type="ECO:0000256" key="1">
    <source>
        <dbReference type="SAM" id="MobiDB-lite"/>
    </source>
</evidence>
<dbReference type="EMBL" id="JACHNX010000020">
    <property type="protein sequence ID" value="MBB4611156.1"/>
    <property type="molecule type" value="Genomic_DNA"/>
</dbReference>
<evidence type="ECO:0000313" key="3">
    <source>
        <dbReference type="Proteomes" id="UP000584663"/>
    </source>
</evidence>
<name>A0ABR6KF83_9SPHN</name>
<gene>
    <name evidence="2" type="ORF">GGQ89_003397</name>
</gene>
<evidence type="ECO:0000313" key="2">
    <source>
        <dbReference type="EMBL" id="MBB4611156.1"/>
    </source>
</evidence>
<comment type="caution">
    <text evidence="2">The sequence shown here is derived from an EMBL/GenBank/DDBJ whole genome shotgun (WGS) entry which is preliminary data.</text>
</comment>
<protein>
    <submittedName>
        <fullName evidence="2">Uncharacterized protein</fullName>
    </submittedName>
</protein>
<feature type="region of interest" description="Disordered" evidence="1">
    <location>
        <begin position="71"/>
        <end position="100"/>
    </location>
</feature>
<sequence>MAQLVLVGQRLMLDRQVASRDMVRQRGRGPQVFGHPVDDIDQIANFIVARHLDLLIQIARGHRAQGDGNAVQAARHDTADPQGSCHGGEEGCSRHHQQGRTRLRIKDIPRLIGGLQFQSLALHDLVHRIADPHRRLVGAAQRNDRGFRVAIGQRQFDRLVGDGLVFGPAALRVRVHLAIDIVPRA</sequence>
<proteinExistence type="predicted"/>
<dbReference type="Proteomes" id="UP000584663">
    <property type="component" value="Unassembled WGS sequence"/>
</dbReference>
<keyword evidence="3" id="KW-1185">Reference proteome</keyword>